<dbReference type="Proteomes" id="UP001295444">
    <property type="component" value="Chromosome 04"/>
</dbReference>
<dbReference type="EMBL" id="OW240915">
    <property type="protein sequence ID" value="CAH2283823.1"/>
    <property type="molecule type" value="Genomic_DNA"/>
</dbReference>
<feature type="region of interest" description="Disordered" evidence="1">
    <location>
        <begin position="119"/>
        <end position="164"/>
    </location>
</feature>
<organism evidence="2 3">
    <name type="scientific">Pelobates cultripes</name>
    <name type="common">Western spadefoot toad</name>
    <dbReference type="NCBI Taxonomy" id="61616"/>
    <lineage>
        <taxon>Eukaryota</taxon>
        <taxon>Metazoa</taxon>
        <taxon>Chordata</taxon>
        <taxon>Craniata</taxon>
        <taxon>Vertebrata</taxon>
        <taxon>Euteleostomi</taxon>
        <taxon>Amphibia</taxon>
        <taxon>Batrachia</taxon>
        <taxon>Anura</taxon>
        <taxon>Pelobatoidea</taxon>
        <taxon>Pelobatidae</taxon>
        <taxon>Pelobates</taxon>
    </lineage>
</organism>
<protein>
    <submittedName>
        <fullName evidence="2">Uncharacterized protein</fullName>
    </submittedName>
</protein>
<proteinExistence type="predicted"/>
<gene>
    <name evidence="2" type="ORF">PECUL_23A046711</name>
</gene>
<sequence>MAEGSLTAAQCNTRREKLEALMQTPESGTTPGGIFQGSTPAIAWRDMAYPPHSMGKQRSRRSQHREAKTQETLMLHLQRLPHRVVLTWQRPKRGTAPLRRRRSTRPIMAAMPTQWRPVLQPLGKGTLHPLTPKRPNRPPCDDRGTPDSPEARMYAAQRIGSGRR</sequence>
<name>A0AAD1W280_PELCU</name>
<evidence type="ECO:0000313" key="3">
    <source>
        <dbReference type="Proteomes" id="UP001295444"/>
    </source>
</evidence>
<dbReference type="AlphaFoldDB" id="A0AAD1W280"/>
<evidence type="ECO:0000256" key="1">
    <source>
        <dbReference type="SAM" id="MobiDB-lite"/>
    </source>
</evidence>
<evidence type="ECO:0000313" key="2">
    <source>
        <dbReference type="EMBL" id="CAH2283823.1"/>
    </source>
</evidence>
<reference evidence="2" key="1">
    <citation type="submission" date="2022-03" db="EMBL/GenBank/DDBJ databases">
        <authorList>
            <person name="Alioto T."/>
            <person name="Alioto T."/>
            <person name="Gomez Garrido J."/>
        </authorList>
    </citation>
    <scope>NUCLEOTIDE SEQUENCE</scope>
</reference>
<keyword evidence="3" id="KW-1185">Reference proteome</keyword>
<accession>A0AAD1W280</accession>